<keyword evidence="4" id="KW-1185">Reference proteome</keyword>
<evidence type="ECO:0000259" key="2">
    <source>
        <dbReference type="Pfam" id="PF03733"/>
    </source>
</evidence>
<keyword evidence="1" id="KW-0812">Transmembrane</keyword>
<dbReference type="NCBIfam" id="NF008742">
    <property type="entry name" value="PRK11770.1-4"/>
    <property type="match status" value="1"/>
</dbReference>
<dbReference type="InterPro" id="IPR052937">
    <property type="entry name" value="Inner_membrane_protein"/>
</dbReference>
<dbReference type="PANTHER" id="PTHR42903">
    <property type="entry name" value="INNER MEMBRANE PROTEIN YCCF"/>
    <property type="match status" value="1"/>
</dbReference>
<sequence>MRTTGNFLWFVLFGGFWMWLLWLAASLLAFISIIGIPWGRSCWNLASLAAAPFGNEAIDRQELTQKSDIGTSFLGSLGNIIWFIVVGFWLAGAHLVCGLASCITVIGIPFGLQHFKLAGLSMMPIGKAIVSAELAKAAREENARINLERVRSGTKIFDIKKYEE</sequence>
<keyword evidence="1" id="KW-1003">Cell membrane</keyword>
<dbReference type="Pfam" id="PF03733">
    <property type="entry name" value="YccF"/>
    <property type="match status" value="2"/>
</dbReference>
<dbReference type="InterPro" id="IPR031308">
    <property type="entry name" value="UCP028777"/>
</dbReference>
<dbReference type="NCBIfam" id="NF008741">
    <property type="entry name" value="PRK11770.1-3"/>
    <property type="match status" value="1"/>
</dbReference>
<dbReference type="OrthoDB" id="3238663at2"/>
<keyword evidence="1" id="KW-1133">Transmembrane helix</keyword>
<proteinExistence type="predicted"/>
<dbReference type="AlphaFoldDB" id="A0A843YR77"/>
<dbReference type="RefSeq" id="WP_153233850.1">
    <property type="nucleotide sequence ID" value="NZ_WINI01000002.1"/>
</dbReference>
<dbReference type="InterPro" id="IPR005185">
    <property type="entry name" value="YccF"/>
</dbReference>
<keyword evidence="1" id="KW-0997">Cell inner membrane</keyword>
<dbReference type="PANTHER" id="PTHR42903:SF1">
    <property type="entry name" value="INNER MEMBRANE PROTEIN YCCF"/>
    <property type="match status" value="1"/>
</dbReference>
<protein>
    <recommendedName>
        <fullName evidence="1">Inner membrane protein YccF</fullName>
    </recommendedName>
</protein>
<accession>A0A843YR77</accession>
<comment type="subcellular location">
    <subcellularLocation>
        <location evidence="1">Cell inner membrane</location>
        <topology evidence="1">Multi-pass membrane protein</topology>
    </subcellularLocation>
</comment>
<keyword evidence="1" id="KW-0472">Membrane</keyword>
<dbReference type="Proteomes" id="UP000451565">
    <property type="component" value="Unassembled WGS sequence"/>
</dbReference>
<name>A0A843YR77_9BURK</name>
<organism evidence="3 4">
    <name type="scientific">Glaciimonas soli</name>
    <dbReference type="NCBI Taxonomy" id="2590999"/>
    <lineage>
        <taxon>Bacteria</taxon>
        <taxon>Pseudomonadati</taxon>
        <taxon>Pseudomonadota</taxon>
        <taxon>Betaproteobacteria</taxon>
        <taxon>Burkholderiales</taxon>
        <taxon>Oxalobacteraceae</taxon>
        <taxon>Glaciimonas</taxon>
    </lineage>
</organism>
<evidence type="ECO:0000313" key="4">
    <source>
        <dbReference type="Proteomes" id="UP000451565"/>
    </source>
</evidence>
<feature type="domain" description="Inner membrane component" evidence="2">
    <location>
        <begin position="5"/>
        <end position="55"/>
    </location>
</feature>
<comment type="caution">
    <text evidence="3">The sequence shown here is derived from an EMBL/GenBank/DDBJ whole genome shotgun (WGS) entry which is preliminary data.</text>
</comment>
<dbReference type="PIRSF" id="PIRSF028777">
    <property type="entry name" value="UCP028777"/>
    <property type="match status" value="1"/>
</dbReference>
<evidence type="ECO:0000256" key="1">
    <source>
        <dbReference type="PIRNR" id="PIRNR028777"/>
    </source>
</evidence>
<gene>
    <name evidence="3" type="ORF">GEV47_06025</name>
</gene>
<feature type="transmembrane region" description="Helical" evidence="1">
    <location>
        <begin position="80"/>
        <end position="112"/>
    </location>
</feature>
<reference evidence="3 4" key="1">
    <citation type="submission" date="2019-10" db="EMBL/GenBank/DDBJ databases">
        <title>Glaciimonas soli sp. nov., a psychrophilic bacterium isolated from the forest soil of a high elevation mountain in Taiwan.</title>
        <authorList>
            <person name="Wang L.-T."/>
            <person name="Shieh W.Y."/>
        </authorList>
    </citation>
    <scope>NUCLEOTIDE SEQUENCE [LARGE SCALE GENOMIC DNA]</scope>
    <source>
        <strain evidence="3 4">GS1</strain>
    </source>
</reference>
<feature type="domain" description="Inner membrane component" evidence="2">
    <location>
        <begin position="77"/>
        <end position="127"/>
    </location>
</feature>
<dbReference type="EMBL" id="WINI01000002">
    <property type="protein sequence ID" value="MQR00234.1"/>
    <property type="molecule type" value="Genomic_DNA"/>
</dbReference>
<feature type="transmembrane region" description="Helical" evidence="1">
    <location>
        <begin position="7"/>
        <end position="38"/>
    </location>
</feature>
<dbReference type="GO" id="GO:0005886">
    <property type="term" value="C:plasma membrane"/>
    <property type="evidence" value="ECO:0007669"/>
    <property type="project" value="UniProtKB-SubCell"/>
</dbReference>
<evidence type="ECO:0000313" key="3">
    <source>
        <dbReference type="EMBL" id="MQR00234.1"/>
    </source>
</evidence>